<protein>
    <submittedName>
        <fullName evidence="1">Myristylated tegument</fullName>
    </submittedName>
</protein>
<dbReference type="EMBL" id="JX011088">
    <property type="protein sequence ID" value="AFO11194.1"/>
    <property type="molecule type" value="Genomic_DNA"/>
</dbReference>
<evidence type="ECO:0000313" key="1">
    <source>
        <dbReference type="EMBL" id="AFO11194.1"/>
    </source>
</evidence>
<proteinExistence type="predicted"/>
<accession>I7B496</accession>
<feature type="non-terminal residue" evidence="1">
    <location>
        <position position="1"/>
    </location>
</feature>
<reference evidence="1" key="1">
    <citation type="submission" date="2012-05" db="EMBL/GenBank/DDBJ databases">
        <title>Detection of Multiple Quiescent Elephant Endotheliotropic Herpesviruses within Lymphoid Lung Nodules from Healthy Adult African Elephants.</title>
        <authorList>
            <person name="Zong J.-C."/>
            <person name="Heaggans S.Y."/>
            <person name="Chiou C.-J."/>
            <person name="Ap Rhys C."/>
            <person name="Nofs S."/>
            <person name="Fouraker M."/>
            <person name="Richman L.K."/>
            <person name="Hayward G.S."/>
        </authorList>
    </citation>
    <scope>NUCLEOTIDE SEQUENCE</scope>
    <source>
        <strain evidence="1">North American NAP42-D</strain>
    </source>
</reference>
<reference evidence="1" key="2">
    <citation type="submission" date="2012-05" db="EMBL/GenBank/DDBJ databases">
        <title>The Genomes of Seven Distinct Elephant Herpesviruses Associated with Hemorrhagic Disease are Highly Diverged from Both Cytomegaloviruses and Roseoloviruses and Form a New Proboscivirus Genus.</title>
        <authorList>
            <person name="Richman L.K."/>
            <person name="Zong J.-C."/>
            <person name="Latimer E."/>
            <person name="Heaggans S.Y."/>
            <person name="Hayward G.S."/>
        </authorList>
    </citation>
    <scope>NUCLEOTIDE SEQUENCE</scope>
    <source>
        <strain evidence="1">North American NAP42-D</strain>
    </source>
</reference>
<gene>
    <name evidence="1" type="primary">U71</name>
</gene>
<sequence>RGTAPVACCVGGARRPCCCCCRRGTGTGLKGKDGNPILLDDDAFEDLSEEEDVNAPLVTETSCSTTVTTTEVVTVTQQPLKREHDDEYL</sequence>
<name>I7B496_9BETA</name>
<organism evidence="1">
    <name type="scientific">Elephant endotheliotropic herpesvirus 7A</name>
    <dbReference type="NCBI Taxonomy" id="1206069"/>
    <lineage>
        <taxon>Viruses</taxon>
        <taxon>Duplodnaviria</taxon>
        <taxon>Heunggongvirae</taxon>
        <taxon>Peploviricota</taxon>
        <taxon>Herviviricetes</taxon>
        <taxon>Herpesvirales</taxon>
        <taxon>Orthoherpesviridae</taxon>
        <taxon>Betaherpesvirinae</taxon>
        <taxon>Proboscivirus</taxon>
        <taxon>Elephant endotheliotropic herpesvirus 7</taxon>
    </lineage>
</organism>